<reference evidence="1" key="1">
    <citation type="journal article" date="2015" name="Nature">
        <title>Complex archaea that bridge the gap between prokaryotes and eukaryotes.</title>
        <authorList>
            <person name="Spang A."/>
            <person name="Saw J.H."/>
            <person name="Jorgensen S.L."/>
            <person name="Zaremba-Niedzwiedzka K."/>
            <person name="Martijn J."/>
            <person name="Lind A.E."/>
            <person name="van Eijk R."/>
            <person name="Schleper C."/>
            <person name="Guy L."/>
            <person name="Ettema T.J."/>
        </authorList>
    </citation>
    <scope>NUCLEOTIDE SEQUENCE</scope>
</reference>
<organism evidence="1">
    <name type="scientific">marine sediment metagenome</name>
    <dbReference type="NCBI Taxonomy" id="412755"/>
    <lineage>
        <taxon>unclassified sequences</taxon>
        <taxon>metagenomes</taxon>
        <taxon>ecological metagenomes</taxon>
    </lineage>
</organism>
<evidence type="ECO:0008006" key="2">
    <source>
        <dbReference type="Google" id="ProtNLM"/>
    </source>
</evidence>
<dbReference type="AlphaFoldDB" id="A0A0F9QRM1"/>
<accession>A0A0F9QRM1</accession>
<sequence>MSQCQTFNFQAGQVRARIILAVKTRDPITQLLSALDLSAATQFDVTIKKPSGGKVTYLSGPGEVIFTPPPDGTGDGTDGLIEAATLLATDLDEAGTYLVQAEITDAGIDGFTQVGSFTVGANL</sequence>
<dbReference type="EMBL" id="LAZR01001410">
    <property type="protein sequence ID" value="KKN45124.1"/>
    <property type="molecule type" value="Genomic_DNA"/>
</dbReference>
<proteinExistence type="predicted"/>
<name>A0A0F9QRM1_9ZZZZ</name>
<protein>
    <recommendedName>
        <fullName evidence="2">BppU N-terminal domain-containing protein</fullName>
    </recommendedName>
</protein>
<comment type="caution">
    <text evidence="1">The sequence shown here is derived from an EMBL/GenBank/DDBJ whole genome shotgun (WGS) entry which is preliminary data.</text>
</comment>
<gene>
    <name evidence="1" type="ORF">LCGC14_0686260</name>
</gene>
<evidence type="ECO:0000313" key="1">
    <source>
        <dbReference type="EMBL" id="KKN45124.1"/>
    </source>
</evidence>